<gene>
    <name evidence="9" type="ORF">C447_02517</name>
</gene>
<dbReference type="FunFam" id="3.40.930.10:FF:000009">
    <property type="entry name" value="PTS system, fructose specific IIABC component"/>
    <property type="match status" value="1"/>
</dbReference>
<dbReference type="GO" id="GO:0008982">
    <property type="term" value="F:protein-N(PI)-phosphohistidine-sugar phosphotransferase activity"/>
    <property type="evidence" value="ECO:0007669"/>
    <property type="project" value="InterPro"/>
</dbReference>
<dbReference type="Gene3D" id="3.40.930.10">
    <property type="entry name" value="Mannitol-specific EII, Chain A"/>
    <property type="match status" value="1"/>
</dbReference>
<dbReference type="InterPro" id="IPR016152">
    <property type="entry name" value="PTrfase/Anion_transptr"/>
</dbReference>
<keyword evidence="6" id="KW-0598">Phosphotransferase system</keyword>
<sequence length="155" mass="16666">MLYDIDQLMPTDLITLAEPPTEKEAAIEHLLDVVVDAGRVADREAALAALLTREEETTTGVGKGIAIPHAQTDAIDQASVAFCRSSAGLDFDSMDDEPAHLVFMILVPEGGSDEHLGILASLSRSLMHDDVRESLHEAETPEEVQATMEAAIDDD</sequence>
<evidence type="ECO:0000256" key="2">
    <source>
        <dbReference type="ARBA" id="ARBA00022448"/>
    </source>
</evidence>
<dbReference type="GO" id="GO:0005737">
    <property type="term" value="C:cytoplasm"/>
    <property type="evidence" value="ECO:0007669"/>
    <property type="project" value="UniProtKB-SubCell"/>
</dbReference>
<evidence type="ECO:0000256" key="1">
    <source>
        <dbReference type="ARBA" id="ARBA00004496"/>
    </source>
</evidence>
<comment type="subcellular location">
    <subcellularLocation>
        <location evidence="1">Cytoplasm</location>
    </subcellularLocation>
</comment>
<dbReference type="eggNOG" id="arCOG10195">
    <property type="taxonomic scope" value="Archaea"/>
</dbReference>
<evidence type="ECO:0000313" key="10">
    <source>
        <dbReference type="Proteomes" id="UP000011566"/>
    </source>
</evidence>
<keyword evidence="10" id="KW-1185">Reference proteome</keyword>
<evidence type="ECO:0000313" key="9">
    <source>
        <dbReference type="EMBL" id="EMA41282.1"/>
    </source>
</evidence>
<dbReference type="PROSITE" id="PS00372">
    <property type="entry name" value="PTS_EIIA_TYPE_2_HIS"/>
    <property type="match status" value="1"/>
</dbReference>
<dbReference type="GO" id="GO:0016020">
    <property type="term" value="C:membrane"/>
    <property type="evidence" value="ECO:0007669"/>
    <property type="project" value="InterPro"/>
</dbReference>
<accession>M0M636</accession>
<evidence type="ECO:0000256" key="3">
    <source>
        <dbReference type="ARBA" id="ARBA00022553"/>
    </source>
</evidence>
<dbReference type="SUPFAM" id="SSF55804">
    <property type="entry name" value="Phoshotransferase/anion transport protein"/>
    <property type="match status" value="1"/>
</dbReference>
<name>M0M636_9EURY</name>
<feature type="region of interest" description="Disordered" evidence="7">
    <location>
        <begin position="134"/>
        <end position="155"/>
    </location>
</feature>
<dbReference type="AlphaFoldDB" id="M0M636"/>
<dbReference type="InterPro" id="IPR051541">
    <property type="entry name" value="PTS_SugarTrans_NitroReg"/>
</dbReference>
<dbReference type="InterPro" id="IPR004715">
    <property type="entry name" value="PTS_IIA_fruc"/>
</dbReference>
<evidence type="ECO:0000256" key="7">
    <source>
        <dbReference type="SAM" id="MobiDB-lite"/>
    </source>
</evidence>
<keyword evidence="3" id="KW-0597">Phosphoprotein</keyword>
<evidence type="ECO:0000256" key="6">
    <source>
        <dbReference type="ARBA" id="ARBA00022683"/>
    </source>
</evidence>
<dbReference type="InterPro" id="IPR002178">
    <property type="entry name" value="PTS_EIIA_type-2_dom"/>
</dbReference>
<dbReference type="PROSITE" id="PS51094">
    <property type="entry name" value="PTS_EIIA_TYPE_2"/>
    <property type="match status" value="1"/>
</dbReference>
<reference evidence="9 10" key="1">
    <citation type="journal article" date="2014" name="PLoS Genet.">
        <title>Phylogenetically driven sequencing of extremely halophilic archaea reveals strategies for static and dynamic osmo-response.</title>
        <authorList>
            <person name="Becker E.A."/>
            <person name="Seitzer P.M."/>
            <person name="Tritt A."/>
            <person name="Larsen D."/>
            <person name="Krusor M."/>
            <person name="Yao A.I."/>
            <person name="Wu D."/>
            <person name="Madern D."/>
            <person name="Eisen J.A."/>
            <person name="Darling A.E."/>
            <person name="Facciotti M.T."/>
        </authorList>
    </citation>
    <scope>NUCLEOTIDE SEQUENCE [LARGE SCALE GENOMIC DNA]</scope>
    <source>
        <strain evidence="9 10">100A6</strain>
    </source>
</reference>
<evidence type="ECO:0000256" key="5">
    <source>
        <dbReference type="ARBA" id="ARBA00022679"/>
    </source>
</evidence>
<dbReference type="OrthoDB" id="177320at2157"/>
<keyword evidence="2" id="KW-0813">Transport</keyword>
<protein>
    <submittedName>
        <fullName evidence="9">Sugar hosphotransferase system IIA component</fullName>
    </submittedName>
</protein>
<evidence type="ECO:0000256" key="4">
    <source>
        <dbReference type="ARBA" id="ARBA00022597"/>
    </source>
</evidence>
<dbReference type="Pfam" id="PF00359">
    <property type="entry name" value="PTS_EIIA_2"/>
    <property type="match status" value="1"/>
</dbReference>
<dbReference type="EMBL" id="AOMB01000006">
    <property type="protein sequence ID" value="EMA41282.1"/>
    <property type="molecule type" value="Genomic_DNA"/>
</dbReference>
<keyword evidence="4" id="KW-0762">Sugar transport</keyword>
<dbReference type="GO" id="GO:0009401">
    <property type="term" value="P:phosphoenolpyruvate-dependent sugar phosphotransferase system"/>
    <property type="evidence" value="ECO:0007669"/>
    <property type="project" value="UniProtKB-KW"/>
</dbReference>
<dbReference type="PANTHER" id="PTHR47738">
    <property type="entry name" value="PTS SYSTEM FRUCTOSE-LIKE EIIA COMPONENT-RELATED"/>
    <property type="match status" value="1"/>
</dbReference>
<dbReference type="NCBIfam" id="TIGR00848">
    <property type="entry name" value="fruA"/>
    <property type="match status" value="1"/>
</dbReference>
<proteinExistence type="predicted"/>
<comment type="caution">
    <text evidence="9">The sequence shown here is derived from an EMBL/GenBank/DDBJ whole genome shotgun (WGS) entry which is preliminary data.</text>
</comment>
<dbReference type="Proteomes" id="UP000011566">
    <property type="component" value="Unassembled WGS sequence"/>
</dbReference>
<feature type="domain" description="PTS EIIA type-2" evidence="8">
    <location>
        <begin position="7"/>
        <end position="151"/>
    </location>
</feature>
<dbReference type="RefSeq" id="WP_007690572.1">
    <property type="nucleotide sequence ID" value="NZ_AJRK01000044.1"/>
</dbReference>
<dbReference type="CDD" id="cd00211">
    <property type="entry name" value="PTS_IIA_fru"/>
    <property type="match status" value="1"/>
</dbReference>
<organism evidence="9 10">
    <name type="scientific">Halococcus hamelinensis 100A6</name>
    <dbReference type="NCBI Taxonomy" id="1132509"/>
    <lineage>
        <taxon>Archaea</taxon>
        <taxon>Methanobacteriati</taxon>
        <taxon>Methanobacteriota</taxon>
        <taxon>Stenosarchaea group</taxon>
        <taxon>Halobacteria</taxon>
        <taxon>Halobacteriales</taxon>
        <taxon>Halococcaceae</taxon>
        <taxon>Halococcus</taxon>
    </lineage>
</organism>
<dbReference type="PATRIC" id="fig|1132509.6.peg.592"/>
<keyword evidence="5 9" id="KW-0808">Transferase</keyword>
<evidence type="ECO:0000259" key="8">
    <source>
        <dbReference type="PROSITE" id="PS51094"/>
    </source>
</evidence>